<keyword evidence="3 4" id="KW-0175">Coiled coil</keyword>
<evidence type="ECO:0000256" key="3">
    <source>
        <dbReference type="ARBA" id="ARBA00023054"/>
    </source>
</evidence>
<dbReference type="Pfam" id="PF10475">
    <property type="entry name" value="Vps54_N"/>
    <property type="match status" value="1"/>
</dbReference>
<feature type="compositionally biased region" description="Polar residues" evidence="5">
    <location>
        <begin position="845"/>
        <end position="862"/>
    </location>
</feature>
<reference evidence="8 9" key="1">
    <citation type="submission" date="2024-06" db="EMBL/GenBank/DDBJ databases">
        <authorList>
            <person name="Kraege A."/>
            <person name="Thomma B."/>
        </authorList>
    </citation>
    <scope>NUCLEOTIDE SEQUENCE [LARGE SCALE GENOMIC DNA]</scope>
</reference>
<evidence type="ECO:0000259" key="6">
    <source>
        <dbReference type="Pfam" id="PF10474"/>
    </source>
</evidence>
<name>A0ABP1FZ69_9CHLO</name>
<accession>A0ABP1FZ69</accession>
<dbReference type="InterPro" id="IPR019514">
    <property type="entry name" value="Syndetin_C"/>
</dbReference>
<evidence type="ECO:0000313" key="8">
    <source>
        <dbReference type="EMBL" id="CAL5225189.1"/>
    </source>
</evidence>
<dbReference type="Proteomes" id="UP001497392">
    <property type="component" value="Unassembled WGS sequence"/>
</dbReference>
<feature type="compositionally biased region" description="Low complexity" evidence="5">
    <location>
        <begin position="522"/>
        <end position="539"/>
    </location>
</feature>
<keyword evidence="9" id="KW-1185">Reference proteome</keyword>
<dbReference type="InterPro" id="IPR040047">
    <property type="entry name" value="VPS50"/>
</dbReference>
<keyword evidence="2" id="KW-0653">Protein transport</keyword>
<feature type="compositionally biased region" description="Polar residues" evidence="5">
    <location>
        <begin position="606"/>
        <end position="615"/>
    </location>
</feature>
<evidence type="ECO:0000256" key="4">
    <source>
        <dbReference type="SAM" id="Coils"/>
    </source>
</evidence>
<feature type="compositionally biased region" description="Basic and acidic residues" evidence="5">
    <location>
        <begin position="551"/>
        <end position="572"/>
    </location>
</feature>
<feature type="region of interest" description="Disordered" evidence="5">
    <location>
        <begin position="498"/>
        <end position="633"/>
    </location>
</feature>
<feature type="compositionally biased region" description="Polar residues" evidence="5">
    <location>
        <begin position="961"/>
        <end position="976"/>
    </location>
</feature>
<organism evidence="8 9">
    <name type="scientific">Coccomyxa viridis</name>
    <dbReference type="NCBI Taxonomy" id="1274662"/>
    <lineage>
        <taxon>Eukaryota</taxon>
        <taxon>Viridiplantae</taxon>
        <taxon>Chlorophyta</taxon>
        <taxon>core chlorophytes</taxon>
        <taxon>Trebouxiophyceae</taxon>
        <taxon>Trebouxiophyceae incertae sedis</taxon>
        <taxon>Coccomyxaceae</taxon>
        <taxon>Coccomyxa</taxon>
    </lineage>
</organism>
<feature type="coiled-coil region" evidence="4">
    <location>
        <begin position="369"/>
        <end position="396"/>
    </location>
</feature>
<feature type="domain" description="Syndetin C-terminal" evidence="6">
    <location>
        <begin position="1006"/>
        <end position="1249"/>
    </location>
</feature>
<feature type="compositionally biased region" description="Polar residues" evidence="5">
    <location>
        <begin position="812"/>
        <end position="822"/>
    </location>
</feature>
<evidence type="ECO:0000313" key="9">
    <source>
        <dbReference type="Proteomes" id="UP001497392"/>
    </source>
</evidence>
<feature type="region of interest" description="Disordered" evidence="5">
    <location>
        <begin position="954"/>
        <end position="1005"/>
    </location>
</feature>
<evidence type="ECO:0000256" key="1">
    <source>
        <dbReference type="ARBA" id="ARBA00022448"/>
    </source>
</evidence>
<dbReference type="PANTHER" id="PTHR13258">
    <property type="entry name" value="SYNDETIN"/>
    <property type="match status" value="1"/>
</dbReference>
<proteinExistence type="predicted"/>
<feature type="compositionally biased region" description="Polar residues" evidence="5">
    <location>
        <begin position="578"/>
        <end position="588"/>
    </location>
</feature>
<keyword evidence="1" id="KW-0813">Transport</keyword>
<dbReference type="InterPro" id="IPR019515">
    <property type="entry name" value="VPS54_N"/>
</dbReference>
<evidence type="ECO:0000259" key="7">
    <source>
        <dbReference type="Pfam" id="PF10475"/>
    </source>
</evidence>
<gene>
    <name evidence="8" type="primary">g7972</name>
    <name evidence="8" type="ORF">VP750_LOCUS6848</name>
</gene>
<dbReference type="EMBL" id="CAXHTA020000012">
    <property type="protein sequence ID" value="CAL5225189.1"/>
    <property type="molecule type" value="Genomic_DNA"/>
</dbReference>
<evidence type="ECO:0000256" key="5">
    <source>
        <dbReference type="SAM" id="MobiDB-lite"/>
    </source>
</evidence>
<evidence type="ECO:0000256" key="2">
    <source>
        <dbReference type="ARBA" id="ARBA00022927"/>
    </source>
</evidence>
<feature type="compositionally biased region" description="Polar residues" evidence="5">
    <location>
        <begin position="503"/>
        <end position="516"/>
    </location>
</feature>
<comment type="caution">
    <text evidence="8">The sequence shown here is derived from an EMBL/GenBank/DDBJ whole genome shotgun (WGS) entry which is preliminary data.</text>
</comment>
<feature type="region of interest" description="Disordered" evidence="5">
    <location>
        <begin position="803"/>
        <end position="862"/>
    </location>
</feature>
<feature type="region of interest" description="Disordered" evidence="5">
    <location>
        <begin position="1"/>
        <end position="63"/>
    </location>
</feature>
<dbReference type="Pfam" id="PF10474">
    <property type="entry name" value="Syndetin_C"/>
    <property type="match status" value="1"/>
</dbReference>
<dbReference type="PANTHER" id="PTHR13258:SF0">
    <property type="entry name" value="SYNDETIN"/>
    <property type="match status" value="1"/>
</dbReference>
<sequence>MPDQQPAEKQLSRMSLREQLGSRFQSLRALRSRERRRSHDAPASKDGQSSQHGPTVMSPRSREALARAKQEALDHMPAEYYQQEYDSVAGELALLPRMFTEADLESVVEERSGVLETVSERLSQHVLNNYSRFVAGVTEVASVEHDLQEAHAVTKTSRGELANALAEVKANMVITNKQRQKQGLERMLEVLQQLREAAHLHDALRLSQENGEFAGSFWLCAQCAKALSPLSALLVTPELTGTVSALYEETVARLESSLQTVCADFQPDPYAKVLEGYVYLGNVASLGEEVMAAFAAVMGDAALKVVRGVVLMRPTAGLEERAKSTQLLQELVKWLPPDLFRTCLSRVLMVVFEILSSHLHMARWHEAKIDQHTHDLEALQEAGAKMRERLLALDQEEASSPSTHHPALAHLPENGASASSLAIDEDTEDTEDESADAGIAAVVERTLQQAVVSKSLAAGRSGVLGTSDSLEAHAPAVPEAEEEPSASASSATNLLADAEKAEGSSTSQHPSPASLNAEQEAKAASASAAEASHAATSNEAPDHSSTSEQHLSPDHADSSSKADARAGSKQDLLDTGQRESGTPSSRENGTVEGAEPGTSRPEQDPAQPSSASKADSATPGKASRRRSQVDSRALEREYLEGELDALGEKEQEEVLWGDALLRVEEGLNAGKRWLWDEASRKVGTLIAAPSAFQGEHFLQVLEWTQTILAAGEAFCGSESATLRDALRRQSGRFFAAFHSANLQTLHGMLEREIWKQLPIIPGGLPSIRLALDDPSVLAAFPFNTSSFGEWVANGNPWHMQAYEDEEEEGTPKDSSSSASTEGRQPAANEKQVSTEAIPDAAAPSTHANGNSQSSGTAEVPPMTTSSLRLAKWLTEYAHLMRVIRSDAGRIWSGMAELFELYFLHTFHTFGDITIAALMSTQQQRQGGMDIVPVRLKNAVLRIVARSKHRAYYLPQKEQPLGATTPTHAAASLSTPPKDNASAFSRPPAGPPSGMPENTALSNPGNMYGLMERKVAVDSLRSVAQLLTEAYQPLHDTVHGRSDVPEHHSLDTTFLAVKATADLRDMVLRAAARYNLPIRWLPDRLAEQNFAIQEPPSKASPWVKVLMGHLQTLRQRLNSQAGLTAADVSELWRHAMNFTAEVVLEGIAKAGSRGKCTPMGRAAMSLDLQALQRGLAELAGPGGAEAAADALRIVDTYIKAYYLPWGDELSRWALTHPEYTRDQIMMLVVCIAEANGLKRKERNAFLTQMEAELTDFRPSQ</sequence>
<feature type="domain" description="Vacuolar protein sorting-associated protein 54 N-terminal" evidence="7">
    <location>
        <begin position="73"/>
        <end position="364"/>
    </location>
</feature>
<protein>
    <submittedName>
        <fullName evidence="8">G7972 protein</fullName>
    </submittedName>
</protein>